<dbReference type="InterPro" id="IPR023214">
    <property type="entry name" value="HAD_sf"/>
</dbReference>
<dbReference type="PANTHER" id="PTHR18901">
    <property type="entry name" value="2-DEOXYGLUCOSE-6-PHOSPHATE PHOSPHATASE 2"/>
    <property type="match status" value="1"/>
</dbReference>
<dbReference type="Pfam" id="PF00702">
    <property type="entry name" value="Hydrolase"/>
    <property type="match status" value="1"/>
</dbReference>
<dbReference type="Gene3D" id="3.40.50.1000">
    <property type="entry name" value="HAD superfamily/HAD-like"/>
    <property type="match status" value="1"/>
</dbReference>
<dbReference type="InterPro" id="IPR023198">
    <property type="entry name" value="PGP-like_dom2"/>
</dbReference>
<accession>A0AAV4RNL8</accession>
<sequence length="225" mass="26039">MCFKPCTHVIVDLDGTFLDTEDIYMRIYQKYAEMQNRCLTWRLREKVIGKSAKQALLFLSKELNFELIDFEHFSEEELAGAEAFKKCQIKPGAERLIRHFHENGIPIGLVAHTDPSVFRWKTLQYEHLIEMFYVVNNELQDSSLTDGYMNCATRIGALNNLEQVLIIDDCADAIPAAERIGMQIVSIPDARLDKSLFEKAHRVHYSLYDFRPEEFGLPSYYTGES</sequence>
<evidence type="ECO:0000313" key="1">
    <source>
        <dbReference type="EMBL" id="GIY22239.1"/>
    </source>
</evidence>
<dbReference type="InterPro" id="IPR036412">
    <property type="entry name" value="HAD-like_sf"/>
</dbReference>
<dbReference type="GO" id="GO:0016791">
    <property type="term" value="F:phosphatase activity"/>
    <property type="evidence" value="ECO:0007669"/>
    <property type="project" value="TreeGrafter"/>
</dbReference>
<dbReference type="Gene3D" id="1.10.150.240">
    <property type="entry name" value="Putative phosphatase, domain 2"/>
    <property type="match status" value="1"/>
</dbReference>
<comment type="caution">
    <text evidence="1">The sequence shown here is derived from an EMBL/GenBank/DDBJ whole genome shotgun (WGS) entry which is preliminary data.</text>
</comment>
<dbReference type="EMBL" id="BPLQ01006424">
    <property type="protein sequence ID" value="GIY22239.1"/>
    <property type="molecule type" value="Genomic_DNA"/>
</dbReference>
<reference evidence="1 2" key="1">
    <citation type="submission" date="2021-06" db="EMBL/GenBank/DDBJ databases">
        <title>Caerostris darwini draft genome.</title>
        <authorList>
            <person name="Kono N."/>
            <person name="Arakawa K."/>
        </authorList>
    </citation>
    <scope>NUCLEOTIDE SEQUENCE [LARGE SCALE GENOMIC DNA]</scope>
</reference>
<keyword evidence="2" id="KW-1185">Reference proteome</keyword>
<organism evidence="1 2">
    <name type="scientific">Caerostris darwini</name>
    <dbReference type="NCBI Taxonomy" id="1538125"/>
    <lineage>
        <taxon>Eukaryota</taxon>
        <taxon>Metazoa</taxon>
        <taxon>Ecdysozoa</taxon>
        <taxon>Arthropoda</taxon>
        <taxon>Chelicerata</taxon>
        <taxon>Arachnida</taxon>
        <taxon>Araneae</taxon>
        <taxon>Araneomorphae</taxon>
        <taxon>Entelegynae</taxon>
        <taxon>Araneoidea</taxon>
        <taxon>Araneidae</taxon>
        <taxon>Caerostris</taxon>
    </lineage>
</organism>
<evidence type="ECO:0000313" key="2">
    <source>
        <dbReference type="Proteomes" id="UP001054837"/>
    </source>
</evidence>
<dbReference type="PANTHER" id="PTHR18901:SF38">
    <property type="entry name" value="PSEUDOURIDINE-5'-PHOSPHATASE"/>
    <property type="match status" value="1"/>
</dbReference>
<proteinExistence type="predicted"/>
<dbReference type="Proteomes" id="UP001054837">
    <property type="component" value="Unassembled WGS sequence"/>
</dbReference>
<dbReference type="SUPFAM" id="SSF56784">
    <property type="entry name" value="HAD-like"/>
    <property type="match status" value="1"/>
</dbReference>
<gene>
    <name evidence="1" type="primary">GPP1</name>
    <name evidence="1" type="ORF">CDAR_455901</name>
</gene>
<protein>
    <submittedName>
        <fullName evidence="1">Uncharacterized protein</fullName>
    </submittedName>
</protein>
<name>A0AAV4RNL8_9ARAC</name>
<dbReference type="AlphaFoldDB" id="A0AAV4RNL8"/>